<dbReference type="Proteomes" id="UP001597205">
    <property type="component" value="Unassembled WGS sequence"/>
</dbReference>
<dbReference type="RefSeq" id="WP_380896843.1">
    <property type="nucleotide sequence ID" value="NZ_JBHTKY010000017.1"/>
</dbReference>
<organism evidence="1 2">
    <name type="scientific">Sphingobacterium daejeonense</name>
    <dbReference type="NCBI Taxonomy" id="371142"/>
    <lineage>
        <taxon>Bacteria</taxon>
        <taxon>Pseudomonadati</taxon>
        <taxon>Bacteroidota</taxon>
        <taxon>Sphingobacteriia</taxon>
        <taxon>Sphingobacteriales</taxon>
        <taxon>Sphingobacteriaceae</taxon>
        <taxon>Sphingobacterium</taxon>
    </lineage>
</organism>
<dbReference type="PROSITE" id="PS51257">
    <property type="entry name" value="PROKAR_LIPOPROTEIN"/>
    <property type="match status" value="1"/>
</dbReference>
<gene>
    <name evidence="1" type="ORF">ACFQ2C_11855</name>
</gene>
<name>A0ABW3RMB3_9SPHI</name>
<dbReference type="EMBL" id="JBHTKY010000017">
    <property type="protein sequence ID" value="MFD1166301.1"/>
    <property type="molecule type" value="Genomic_DNA"/>
</dbReference>
<evidence type="ECO:0000313" key="1">
    <source>
        <dbReference type="EMBL" id="MFD1166301.1"/>
    </source>
</evidence>
<sequence length="458" mass="51648">MLFGKTPPVLYFILFILISISCQKPKSDEEPNTAADNHLHFKISGIQEMENVEYKSSSRNTSVRQTKVIAESEIVSLGEDLDAIMTISELPLSQASTSQDKRSIVNNDHKLMSGSKKMARVISSLTNGTHYKIVLFKVDANNNSTEFVQQVEGIVGSAAVSIPVYRNTKYRWYAYSYNNKSQMEPFNSSQTTLSVAPSADDPYKRQDFGYATGLITTGNEIGGSSNINNIVLTRKSSRIILEINSRGMFGAINYASPRFQDNSGLVKADFRLRDSSFINPVNIINPYNVYSHHNSGFSVPVGTDSVPEKDWKRRHTFYTSATGAETTLQVSLDTLWIMSERLQETGGPKDFRNREFLNRTFTFPKFKPMPGKSYFISIKLVESAITIGSTSWARGNVYRNANSGVDNEGFWEYRFRYDNPLYESTNAVPHLTDMFTNDIYNIGGKNICERIYQEGVWD</sequence>
<reference evidence="2" key="1">
    <citation type="journal article" date="2019" name="Int. J. Syst. Evol. Microbiol.">
        <title>The Global Catalogue of Microorganisms (GCM) 10K type strain sequencing project: providing services to taxonomists for standard genome sequencing and annotation.</title>
        <authorList>
            <consortium name="The Broad Institute Genomics Platform"/>
            <consortium name="The Broad Institute Genome Sequencing Center for Infectious Disease"/>
            <person name="Wu L."/>
            <person name="Ma J."/>
        </authorList>
    </citation>
    <scope>NUCLEOTIDE SEQUENCE [LARGE SCALE GENOMIC DNA]</scope>
    <source>
        <strain evidence="2">CCUG 52468</strain>
    </source>
</reference>
<protein>
    <submittedName>
        <fullName evidence="1">Uncharacterized protein</fullName>
    </submittedName>
</protein>
<keyword evidence="2" id="KW-1185">Reference proteome</keyword>
<accession>A0ABW3RMB3</accession>
<proteinExistence type="predicted"/>
<comment type="caution">
    <text evidence="1">The sequence shown here is derived from an EMBL/GenBank/DDBJ whole genome shotgun (WGS) entry which is preliminary data.</text>
</comment>
<evidence type="ECO:0000313" key="2">
    <source>
        <dbReference type="Proteomes" id="UP001597205"/>
    </source>
</evidence>